<accession>A0AAV5TBV2</accession>
<comment type="caution">
    <text evidence="1">The sequence shown here is derived from an EMBL/GenBank/DDBJ whole genome shotgun (WGS) entry which is preliminary data.</text>
</comment>
<name>A0AAV5TBV2_9BILA</name>
<organism evidence="1 2">
    <name type="scientific">Pristionchus entomophagus</name>
    <dbReference type="NCBI Taxonomy" id="358040"/>
    <lineage>
        <taxon>Eukaryota</taxon>
        <taxon>Metazoa</taxon>
        <taxon>Ecdysozoa</taxon>
        <taxon>Nematoda</taxon>
        <taxon>Chromadorea</taxon>
        <taxon>Rhabditida</taxon>
        <taxon>Rhabditina</taxon>
        <taxon>Diplogasteromorpha</taxon>
        <taxon>Diplogasteroidea</taxon>
        <taxon>Neodiplogasteridae</taxon>
        <taxon>Pristionchus</taxon>
    </lineage>
</organism>
<dbReference type="AlphaFoldDB" id="A0AAV5TBV2"/>
<reference evidence="1" key="1">
    <citation type="submission" date="2023-10" db="EMBL/GenBank/DDBJ databases">
        <title>Genome assembly of Pristionchus species.</title>
        <authorList>
            <person name="Yoshida K."/>
            <person name="Sommer R.J."/>
        </authorList>
    </citation>
    <scope>NUCLEOTIDE SEQUENCE</scope>
    <source>
        <strain evidence="1">RS0144</strain>
    </source>
</reference>
<gene>
    <name evidence="1" type="ORF">PENTCL1PPCAC_13389</name>
</gene>
<dbReference type="Proteomes" id="UP001432027">
    <property type="component" value="Unassembled WGS sequence"/>
</dbReference>
<feature type="non-terminal residue" evidence="1">
    <location>
        <position position="1"/>
    </location>
</feature>
<dbReference type="EMBL" id="BTSX01000003">
    <property type="protein sequence ID" value="GMS91214.1"/>
    <property type="molecule type" value="Genomic_DNA"/>
</dbReference>
<evidence type="ECO:0000313" key="2">
    <source>
        <dbReference type="Proteomes" id="UP001432027"/>
    </source>
</evidence>
<sequence length="83" mass="9368">LHELVLRLPTTSQCAFCEMYPTTVYGFAAHIEVQHNSTLTESILSVPVEKKFALTLSILITPRSARVVNFLSSNWMKSELSRN</sequence>
<evidence type="ECO:0000313" key="1">
    <source>
        <dbReference type="EMBL" id="GMS91214.1"/>
    </source>
</evidence>
<keyword evidence="2" id="KW-1185">Reference proteome</keyword>
<proteinExistence type="predicted"/>
<protein>
    <submittedName>
        <fullName evidence="1">Uncharacterized protein</fullName>
    </submittedName>
</protein>
<feature type="non-terminal residue" evidence="1">
    <location>
        <position position="83"/>
    </location>
</feature>